<keyword evidence="4" id="KW-0092">Biotin</keyword>
<dbReference type="Gene3D" id="3.30.930.10">
    <property type="entry name" value="Bira Bifunctional Protein, Domain 2"/>
    <property type="match status" value="1"/>
</dbReference>
<evidence type="ECO:0000313" key="7">
    <source>
        <dbReference type="EMBL" id="SNR30985.1"/>
    </source>
</evidence>
<protein>
    <recommendedName>
        <fullName evidence="5">biotin--[biotin carboxyl-carrier protein] ligase</fullName>
        <ecNumber evidence="5">6.3.4.15</ecNumber>
    </recommendedName>
</protein>
<evidence type="ECO:0000259" key="6">
    <source>
        <dbReference type="PROSITE" id="PS51733"/>
    </source>
</evidence>
<dbReference type="SUPFAM" id="SSF55681">
    <property type="entry name" value="Class II aaRS and biotin synthetases"/>
    <property type="match status" value="1"/>
</dbReference>
<evidence type="ECO:0000256" key="3">
    <source>
        <dbReference type="ARBA" id="ARBA00022840"/>
    </source>
</evidence>
<evidence type="ECO:0000256" key="5">
    <source>
        <dbReference type="ARBA" id="ARBA00024227"/>
    </source>
</evidence>
<dbReference type="InterPro" id="IPR045864">
    <property type="entry name" value="aa-tRNA-synth_II/BPL/LPL"/>
</dbReference>
<feature type="domain" description="BPL/LPL catalytic" evidence="6">
    <location>
        <begin position="23"/>
        <end position="214"/>
    </location>
</feature>
<dbReference type="EC" id="6.3.4.15" evidence="5"/>
<dbReference type="InterPro" id="IPR003142">
    <property type="entry name" value="BPL_C"/>
</dbReference>
<dbReference type="SUPFAM" id="SSF50037">
    <property type="entry name" value="C-terminal domain of transcriptional repressors"/>
    <property type="match status" value="1"/>
</dbReference>
<gene>
    <name evidence="7" type="ORF">SAMN06264365_101896</name>
</gene>
<dbReference type="Proteomes" id="UP000198415">
    <property type="component" value="Unassembled WGS sequence"/>
</dbReference>
<dbReference type="PROSITE" id="PS51733">
    <property type="entry name" value="BPL_LPL_CATALYTIC"/>
    <property type="match status" value="1"/>
</dbReference>
<dbReference type="Gene3D" id="2.30.30.100">
    <property type="match status" value="1"/>
</dbReference>
<sequence>MAASGYTDLDRPPLSERALTRALVQPGALWSRIDVRTETGSTNADAAEAARQDAPEGLVVVAERQVAGRGRRDRQWLSPARAGLTVSVLLRPGTPVPDRDWPAAGPGVFGWLPLLAGVALAEAVTRVAGVDAALKWPNDLLVGDRKCAGILAEVAGDAIVVGIGLNVSTRAEELPETTGLPATSLHLAGAETQDRDPLLRGLLRGLERWYTGWREASGDAEMCGLLGEYRRRCATIGRDVRVLLPGGGELTGEAVTVDRDGQLVIRTVDAVEHRVSAGDVLHVR</sequence>
<dbReference type="GO" id="GO:0005524">
    <property type="term" value="F:ATP binding"/>
    <property type="evidence" value="ECO:0007669"/>
    <property type="project" value="UniProtKB-KW"/>
</dbReference>
<dbReference type="InterPro" id="IPR004408">
    <property type="entry name" value="Biotin_CoA_COase_ligase"/>
</dbReference>
<dbReference type="RefSeq" id="WP_089291612.1">
    <property type="nucleotide sequence ID" value="NZ_BOMU01000003.1"/>
</dbReference>
<evidence type="ECO:0000313" key="8">
    <source>
        <dbReference type="Proteomes" id="UP000198415"/>
    </source>
</evidence>
<accession>A0A238V9A8</accession>
<dbReference type="PANTHER" id="PTHR12835">
    <property type="entry name" value="BIOTIN PROTEIN LIGASE"/>
    <property type="match status" value="1"/>
</dbReference>
<dbReference type="PANTHER" id="PTHR12835:SF5">
    <property type="entry name" value="BIOTIN--PROTEIN LIGASE"/>
    <property type="match status" value="1"/>
</dbReference>
<evidence type="ECO:0000256" key="1">
    <source>
        <dbReference type="ARBA" id="ARBA00022598"/>
    </source>
</evidence>
<dbReference type="GO" id="GO:0005737">
    <property type="term" value="C:cytoplasm"/>
    <property type="evidence" value="ECO:0007669"/>
    <property type="project" value="TreeGrafter"/>
</dbReference>
<proteinExistence type="predicted"/>
<organism evidence="7 8">
    <name type="scientific">Actinoplanes regularis</name>
    <dbReference type="NCBI Taxonomy" id="52697"/>
    <lineage>
        <taxon>Bacteria</taxon>
        <taxon>Bacillati</taxon>
        <taxon>Actinomycetota</taxon>
        <taxon>Actinomycetes</taxon>
        <taxon>Micromonosporales</taxon>
        <taxon>Micromonosporaceae</taxon>
        <taxon>Actinoplanes</taxon>
    </lineage>
</organism>
<keyword evidence="3" id="KW-0067">ATP-binding</keyword>
<dbReference type="InterPro" id="IPR004143">
    <property type="entry name" value="BPL_LPL_catalytic"/>
</dbReference>
<dbReference type="EMBL" id="FZNR01000001">
    <property type="protein sequence ID" value="SNR30985.1"/>
    <property type="molecule type" value="Genomic_DNA"/>
</dbReference>
<name>A0A238V9A8_9ACTN</name>
<dbReference type="CDD" id="cd16442">
    <property type="entry name" value="BPL"/>
    <property type="match status" value="1"/>
</dbReference>
<keyword evidence="1 7" id="KW-0436">Ligase</keyword>
<reference evidence="7 8" key="1">
    <citation type="submission" date="2017-06" db="EMBL/GenBank/DDBJ databases">
        <authorList>
            <person name="Kim H.J."/>
            <person name="Triplett B.A."/>
        </authorList>
    </citation>
    <scope>NUCLEOTIDE SEQUENCE [LARGE SCALE GENOMIC DNA]</scope>
    <source>
        <strain evidence="7 8">DSM 43151</strain>
    </source>
</reference>
<dbReference type="Pfam" id="PF03099">
    <property type="entry name" value="BPL_LplA_LipB"/>
    <property type="match status" value="1"/>
</dbReference>
<keyword evidence="2" id="KW-0547">Nucleotide-binding</keyword>
<dbReference type="InterPro" id="IPR008988">
    <property type="entry name" value="Transcriptional_repressor_C"/>
</dbReference>
<dbReference type="OrthoDB" id="9807064at2"/>
<dbReference type="AlphaFoldDB" id="A0A238V9A8"/>
<evidence type="ECO:0000256" key="2">
    <source>
        <dbReference type="ARBA" id="ARBA00022741"/>
    </source>
</evidence>
<dbReference type="Pfam" id="PF02237">
    <property type="entry name" value="BPL_C"/>
    <property type="match status" value="1"/>
</dbReference>
<evidence type="ECO:0000256" key="4">
    <source>
        <dbReference type="ARBA" id="ARBA00023267"/>
    </source>
</evidence>
<dbReference type="GO" id="GO:0004077">
    <property type="term" value="F:biotin--[biotin carboxyl-carrier protein] ligase activity"/>
    <property type="evidence" value="ECO:0007669"/>
    <property type="project" value="UniProtKB-EC"/>
</dbReference>
<keyword evidence="8" id="KW-1185">Reference proteome</keyword>
<dbReference type="NCBIfam" id="TIGR00121">
    <property type="entry name" value="birA_ligase"/>
    <property type="match status" value="1"/>
</dbReference>